<comment type="caution">
    <text evidence="3">The sequence shown here is derived from an EMBL/GenBank/DDBJ whole genome shotgun (WGS) entry which is preliminary data.</text>
</comment>
<evidence type="ECO:0000313" key="3">
    <source>
        <dbReference type="EMBL" id="GAA4037860.1"/>
    </source>
</evidence>
<dbReference type="InterPro" id="IPR002890">
    <property type="entry name" value="MG2"/>
</dbReference>
<dbReference type="Pfam" id="PF01835">
    <property type="entry name" value="MG2"/>
    <property type="match status" value="1"/>
</dbReference>
<accession>A0ABP7U8Q1</accession>
<dbReference type="InterPro" id="IPR037066">
    <property type="entry name" value="Plug_dom_sf"/>
</dbReference>
<name>A0ABP7U8Q1_9BACT</name>
<protein>
    <submittedName>
        <fullName evidence="3">Plug domain-containing protein</fullName>
    </submittedName>
</protein>
<reference evidence="4" key="1">
    <citation type="journal article" date="2019" name="Int. J. Syst. Evol. Microbiol.">
        <title>The Global Catalogue of Microorganisms (GCM) 10K type strain sequencing project: providing services to taxonomists for standard genome sequencing and annotation.</title>
        <authorList>
            <consortium name="The Broad Institute Genomics Platform"/>
            <consortium name="The Broad Institute Genome Sequencing Center for Infectious Disease"/>
            <person name="Wu L."/>
            <person name="Ma J."/>
        </authorList>
    </citation>
    <scope>NUCLEOTIDE SEQUENCE [LARGE SCALE GENOMIC DNA]</scope>
    <source>
        <strain evidence="4">JCM 17225</strain>
    </source>
</reference>
<gene>
    <name evidence="3" type="ORF">GCM10022409_23860</name>
</gene>
<evidence type="ECO:0000259" key="2">
    <source>
        <dbReference type="Pfam" id="PF07715"/>
    </source>
</evidence>
<dbReference type="SUPFAM" id="SSF56935">
    <property type="entry name" value="Porins"/>
    <property type="match status" value="1"/>
</dbReference>
<dbReference type="Gene3D" id="2.60.40.1930">
    <property type="match status" value="1"/>
</dbReference>
<dbReference type="Pfam" id="PF07715">
    <property type="entry name" value="Plug"/>
    <property type="match status" value="1"/>
</dbReference>
<evidence type="ECO:0000313" key="4">
    <source>
        <dbReference type="Proteomes" id="UP001501469"/>
    </source>
</evidence>
<organism evidence="3 4">
    <name type="scientific">Hymenobacter glaciei</name>
    <dbReference type="NCBI Taxonomy" id="877209"/>
    <lineage>
        <taxon>Bacteria</taxon>
        <taxon>Pseudomonadati</taxon>
        <taxon>Bacteroidota</taxon>
        <taxon>Cytophagia</taxon>
        <taxon>Cytophagales</taxon>
        <taxon>Hymenobacteraceae</taxon>
        <taxon>Hymenobacter</taxon>
    </lineage>
</organism>
<evidence type="ECO:0000259" key="1">
    <source>
        <dbReference type="Pfam" id="PF01835"/>
    </source>
</evidence>
<proteinExistence type="predicted"/>
<dbReference type="Gene3D" id="2.170.130.10">
    <property type="entry name" value="TonB-dependent receptor, plug domain"/>
    <property type="match status" value="1"/>
</dbReference>
<feature type="domain" description="TonB-dependent receptor plug" evidence="2">
    <location>
        <begin position="605"/>
        <end position="703"/>
    </location>
</feature>
<feature type="domain" description="Macroglobulin" evidence="1">
    <location>
        <begin position="43"/>
        <end position="126"/>
    </location>
</feature>
<dbReference type="Proteomes" id="UP001501469">
    <property type="component" value="Unassembled WGS sequence"/>
</dbReference>
<sequence length="820" mass="87310">MGSLAIIAGLLSVAAFRLPPEENPFRRIVKSLLGFYATTLPEKAYLHLDRPCYASGETVWFKAYLAEADSHRPDTLSKILYVELVSPERRIVAQRTLRLQAGVAPGDIVLPDTLPAGTYQLRAYTSWMRNAGPAFFFSRPLAVLDARGKLPAGPLPATKTDLQFFPEGGSLVDGIESEVAFRAVDSQGHGAEAQGVVLDGQGRELTQFRSRHLGMGTFRLAPAPGQHYRAVVAGPGSVRTEYALPASQPTGYALRVSETETDFLVTIRRHAAPGAAPAGPAMLLAQVRGQVSFAVAVPGAGAAPVAVRLPKAKFQPGLAHLTLFDEKGTAECERLVFVPNPPGVRLTLTPNKTAYGPREAVQLRLKATDATGQPIAGQFSVAVSAASVADDGPTIVSHLLLSSDLSGPVEAPGYYFREPQTPEIRQALNDLLLTQGWRRFVWKELLANTLAKPEFLPEQALTVSGQVLTAARQPAVRTVAYLQTNPARQAEMPADASGRFRFRGLDGLDTTQVMVRAQPLKGERELLIRVLGPPPIGAMLSAALLTSPAGSSALAAYVHASQQQHTAEKSLAHSTIALSTVKVLGNRTKTDDGIARPYSLGNAKVLQVGELAKNGNSQTVADYLQGRLAGVTVSGGHVNIRNIMSMGGNAAKNNFLVEALYLIDGTVVSASDFAAFPISDTESIDVMTQNGAGLFGTQGAGGVIAVHSRKVGLVYDTDPKDAFAAARTGLLSMQVPGYYRAREFYAPRYEAAASTALPDPRFTTLYWAPMVQTDATGQAQLSFYTSDAVGRFRVVGEGLGTQGLPLSGTTELVVQPQPTR</sequence>
<dbReference type="EMBL" id="BAABDK010000017">
    <property type="protein sequence ID" value="GAA4037860.1"/>
    <property type="molecule type" value="Genomic_DNA"/>
</dbReference>
<keyword evidence="4" id="KW-1185">Reference proteome</keyword>
<dbReference type="InterPro" id="IPR012910">
    <property type="entry name" value="Plug_dom"/>
</dbReference>